<evidence type="ECO:0000313" key="9">
    <source>
        <dbReference type="Proteomes" id="UP000014400"/>
    </source>
</evidence>
<dbReference type="PATRIC" id="fig|1203554.3.peg.1240"/>
<dbReference type="PANTHER" id="PTHR30429">
    <property type="entry name" value="D-METHIONINE-BINDING LIPOPROTEIN METQ"/>
    <property type="match status" value="1"/>
</dbReference>
<proteinExistence type="inferred from homology"/>
<dbReference type="Proteomes" id="UP000014400">
    <property type="component" value="Unassembled WGS sequence"/>
</dbReference>
<dbReference type="eggNOG" id="COG1464">
    <property type="taxonomic scope" value="Bacteria"/>
</dbReference>
<feature type="chain" id="PRO_5004507133" description="Lipoprotein" evidence="7">
    <location>
        <begin position="31"/>
        <end position="270"/>
    </location>
</feature>
<name>S3CF68_9BURK</name>
<dbReference type="STRING" id="1203554.HMPREF1476_01196"/>
<dbReference type="PIRSF" id="PIRSF002854">
    <property type="entry name" value="MetQ"/>
    <property type="match status" value="1"/>
</dbReference>
<dbReference type="HOGENOM" id="CLU_067080_0_0_4"/>
<dbReference type="CDD" id="cd13597">
    <property type="entry name" value="PBP2_lipoprotein_Tp32"/>
    <property type="match status" value="1"/>
</dbReference>
<keyword evidence="2 7" id="KW-0732">Signal</keyword>
<dbReference type="GO" id="GO:0016020">
    <property type="term" value="C:membrane"/>
    <property type="evidence" value="ECO:0007669"/>
    <property type="project" value="UniProtKB-SubCell"/>
</dbReference>
<evidence type="ECO:0000256" key="7">
    <source>
        <dbReference type="SAM" id="SignalP"/>
    </source>
</evidence>
<gene>
    <name evidence="8" type="ORF">HMPREF1476_01196</name>
</gene>
<evidence type="ECO:0000256" key="5">
    <source>
        <dbReference type="ARBA" id="ARBA00023288"/>
    </source>
</evidence>
<evidence type="ECO:0000256" key="1">
    <source>
        <dbReference type="ARBA" id="ARBA00004635"/>
    </source>
</evidence>
<evidence type="ECO:0000256" key="6">
    <source>
        <dbReference type="PIRNR" id="PIRNR002854"/>
    </source>
</evidence>
<dbReference type="PANTHER" id="PTHR30429:SF0">
    <property type="entry name" value="METHIONINE-BINDING LIPOPROTEIN METQ"/>
    <property type="match status" value="1"/>
</dbReference>
<comment type="similarity">
    <text evidence="6">Belongs to the nlpA lipoprotein family.</text>
</comment>
<dbReference type="EMBL" id="ATCF01000017">
    <property type="protein sequence ID" value="EPD99159.1"/>
    <property type="molecule type" value="Genomic_DNA"/>
</dbReference>
<evidence type="ECO:0000256" key="4">
    <source>
        <dbReference type="ARBA" id="ARBA00023139"/>
    </source>
</evidence>
<dbReference type="AlphaFoldDB" id="S3CF68"/>
<comment type="subcellular location">
    <subcellularLocation>
        <location evidence="1">Membrane</location>
        <topology evidence="1">Lipid-anchor</topology>
    </subcellularLocation>
</comment>
<dbReference type="InterPro" id="IPR004872">
    <property type="entry name" value="Lipoprotein_NlpA"/>
</dbReference>
<dbReference type="Pfam" id="PF03180">
    <property type="entry name" value="Lipoprotein_9"/>
    <property type="match status" value="1"/>
</dbReference>
<evidence type="ECO:0000256" key="3">
    <source>
        <dbReference type="ARBA" id="ARBA00023136"/>
    </source>
</evidence>
<keyword evidence="3" id="KW-0472">Membrane</keyword>
<keyword evidence="4" id="KW-0564">Palmitate</keyword>
<feature type="signal peptide" evidence="7">
    <location>
        <begin position="1"/>
        <end position="30"/>
    </location>
</feature>
<reference evidence="8 9" key="1">
    <citation type="submission" date="2013-04" db="EMBL/GenBank/DDBJ databases">
        <title>The Genome Sequence of Sutterella wadsworthensis HGA0223.</title>
        <authorList>
            <consortium name="The Broad Institute Genomics Platform"/>
            <person name="Earl A."/>
            <person name="Ward D."/>
            <person name="Feldgarden M."/>
            <person name="Gevers D."/>
            <person name="Schmidt T.M."/>
            <person name="Dover J."/>
            <person name="Dai D."/>
            <person name="Walker B."/>
            <person name="Young S."/>
            <person name="Zeng Q."/>
            <person name="Gargeya S."/>
            <person name="Fitzgerald M."/>
            <person name="Haas B."/>
            <person name="Abouelleil A."/>
            <person name="Allen A.W."/>
            <person name="Alvarado L."/>
            <person name="Arachchi H.M."/>
            <person name="Berlin A.M."/>
            <person name="Chapman S.B."/>
            <person name="Gainer-Dewar J."/>
            <person name="Goldberg J."/>
            <person name="Griggs A."/>
            <person name="Gujja S."/>
            <person name="Hansen M."/>
            <person name="Howarth C."/>
            <person name="Imamovic A."/>
            <person name="Ireland A."/>
            <person name="Larimer J."/>
            <person name="McCowan C."/>
            <person name="Murphy C."/>
            <person name="Pearson M."/>
            <person name="Poon T.W."/>
            <person name="Priest M."/>
            <person name="Roberts A."/>
            <person name="Saif S."/>
            <person name="Shea T."/>
            <person name="Sisk P."/>
            <person name="Sykes S."/>
            <person name="Wortman J."/>
            <person name="Nusbaum C."/>
            <person name="Birren B."/>
        </authorList>
    </citation>
    <scope>NUCLEOTIDE SEQUENCE [LARGE SCALE GENOMIC DNA]</scope>
    <source>
        <strain evidence="8 9">HGA0223</strain>
    </source>
</reference>
<evidence type="ECO:0000256" key="2">
    <source>
        <dbReference type="ARBA" id="ARBA00022729"/>
    </source>
</evidence>
<dbReference type="Gene3D" id="3.40.190.10">
    <property type="entry name" value="Periplasmic binding protein-like II"/>
    <property type="match status" value="2"/>
</dbReference>
<accession>S3CF68</accession>
<keyword evidence="9" id="KW-1185">Reference proteome</keyword>
<dbReference type="RefSeq" id="WP_005428943.1">
    <property type="nucleotide sequence ID" value="NZ_KE150480.1"/>
</dbReference>
<keyword evidence="5 6" id="KW-0449">Lipoprotein</keyword>
<comment type="caution">
    <text evidence="8">The sequence shown here is derived from an EMBL/GenBank/DDBJ whole genome shotgun (WGS) entry which is preliminary data.</text>
</comment>
<dbReference type="GeneID" id="64060994"/>
<organism evidence="8 9">
    <name type="scientific">Sutterella wadsworthensis HGA0223</name>
    <dbReference type="NCBI Taxonomy" id="1203554"/>
    <lineage>
        <taxon>Bacteria</taxon>
        <taxon>Pseudomonadati</taxon>
        <taxon>Pseudomonadota</taxon>
        <taxon>Betaproteobacteria</taxon>
        <taxon>Burkholderiales</taxon>
        <taxon>Sutterellaceae</taxon>
        <taxon>Sutterella</taxon>
    </lineage>
</organism>
<dbReference type="SUPFAM" id="SSF53850">
    <property type="entry name" value="Periplasmic binding protein-like II"/>
    <property type="match status" value="1"/>
</dbReference>
<sequence>MSIANLITRTFTGAAAAAVLAFGFSAGAAAADKVIRIGVTPVPHADIVNFIKPQLEKEGVKLEVVEFNDYVQPNLALDSKDLDANYFQTIPYLEEFVKQHNFKFKILVSVHLEPMAVYSKKFKNVADIPAGSRIAVPSDPTNEGRALKVLENAGLIKLKKDATLLATTVDIVENPKKLSFYELEPAQLPRSLDDVAAAVINANYALQAGLNPAHDSIALEAKSSPFGNVVVVRDGDEAKPEFQKLKAAITSPEVKKFIEEKYKGGVIPVF</sequence>
<evidence type="ECO:0000313" key="8">
    <source>
        <dbReference type="EMBL" id="EPD99159.1"/>
    </source>
</evidence>
<protein>
    <recommendedName>
        <fullName evidence="6">Lipoprotein</fullName>
    </recommendedName>
</protein>